<dbReference type="PROSITE" id="PS50158">
    <property type="entry name" value="ZF_CCHC"/>
    <property type="match status" value="2"/>
</dbReference>
<keyword evidence="1" id="KW-0507">mRNA processing</keyword>
<dbReference type="InterPro" id="IPR006768">
    <property type="entry name" value="Cwf19-like_C_dom-1"/>
</dbReference>
<protein>
    <recommendedName>
        <fullName evidence="6">CCHC-type domain-containing protein</fullName>
    </recommendedName>
</protein>
<organism evidence="7 8">
    <name type="scientific">Hypholoma sublateritium (strain FD-334 SS-4)</name>
    <dbReference type="NCBI Taxonomy" id="945553"/>
    <lineage>
        <taxon>Eukaryota</taxon>
        <taxon>Fungi</taxon>
        <taxon>Dikarya</taxon>
        <taxon>Basidiomycota</taxon>
        <taxon>Agaricomycotina</taxon>
        <taxon>Agaricomycetes</taxon>
        <taxon>Agaricomycetidae</taxon>
        <taxon>Agaricales</taxon>
        <taxon>Agaricineae</taxon>
        <taxon>Strophariaceae</taxon>
        <taxon>Hypholoma</taxon>
    </lineage>
</organism>
<dbReference type="GO" id="GO:0071014">
    <property type="term" value="C:post-mRNA release spliceosomal complex"/>
    <property type="evidence" value="ECO:0007669"/>
    <property type="project" value="TreeGrafter"/>
</dbReference>
<dbReference type="InterPro" id="IPR036875">
    <property type="entry name" value="Znf_CCHC_sf"/>
</dbReference>
<dbReference type="Pfam" id="PF04677">
    <property type="entry name" value="CwfJ_C_1"/>
    <property type="match status" value="1"/>
</dbReference>
<keyword evidence="3 5" id="KW-0863">Zinc-finger</keyword>
<dbReference type="PANTHER" id="PTHR12072">
    <property type="entry name" value="CWF19, CELL CYCLE CONTROL PROTEIN"/>
    <property type="match status" value="1"/>
</dbReference>
<proteinExistence type="predicted"/>
<dbReference type="Pfam" id="PF13696">
    <property type="entry name" value="zf-CCHC_2"/>
    <property type="match status" value="2"/>
</dbReference>
<dbReference type="SUPFAM" id="SSF57756">
    <property type="entry name" value="Retrovirus zinc finger-like domains"/>
    <property type="match status" value="1"/>
</dbReference>
<evidence type="ECO:0000256" key="2">
    <source>
        <dbReference type="ARBA" id="ARBA00022723"/>
    </source>
</evidence>
<dbReference type="GO" id="GO:0000398">
    <property type="term" value="P:mRNA splicing, via spliceosome"/>
    <property type="evidence" value="ECO:0007669"/>
    <property type="project" value="TreeGrafter"/>
</dbReference>
<dbReference type="InterPro" id="IPR040194">
    <property type="entry name" value="Cwf19-like"/>
</dbReference>
<accession>A0A0D2P841</accession>
<name>A0A0D2P841_HYPSF</name>
<keyword evidence="2" id="KW-0479">Metal-binding</keyword>
<evidence type="ECO:0000259" key="6">
    <source>
        <dbReference type="PROSITE" id="PS50158"/>
    </source>
</evidence>
<keyword evidence="4" id="KW-0862">Zinc</keyword>
<keyword evidence="8" id="KW-1185">Reference proteome</keyword>
<dbReference type="GO" id="GO:0008270">
    <property type="term" value="F:zinc ion binding"/>
    <property type="evidence" value="ECO:0007669"/>
    <property type="project" value="UniProtKB-KW"/>
</dbReference>
<dbReference type="OrthoDB" id="444325at2759"/>
<dbReference type="STRING" id="945553.A0A0D2P841"/>
<evidence type="ECO:0000256" key="4">
    <source>
        <dbReference type="ARBA" id="ARBA00022833"/>
    </source>
</evidence>
<dbReference type="SUPFAM" id="SSF54197">
    <property type="entry name" value="HIT-like"/>
    <property type="match status" value="1"/>
</dbReference>
<dbReference type="Pfam" id="PF04676">
    <property type="entry name" value="CwfJ_C_2"/>
    <property type="match status" value="1"/>
</dbReference>
<reference evidence="8" key="1">
    <citation type="submission" date="2014-04" db="EMBL/GenBank/DDBJ databases">
        <title>Evolutionary Origins and Diversification of the Mycorrhizal Mutualists.</title>
        <authorList>
            <consortium name="DOE Joint Genome Institute"/>
            <consortium name="Mycorrhizal Genomics Consortium"/>
            <person name="Kohler A."/>
            <person name="Kuo A."/>
            <person name="Nagy L.G."/>
            <person name="Floudas D."/>
            <person name="Copeland A."/>
            <person name="Barry K.W."/>
            <person name="Cichocki N."/>
            <person name="Veneault-Fourrey C."/>
            <person name="LaButti K."/>
            <person name="Lindquist E.A."/>
            <person name="Lipzen A."/>
            <person name="Lundell T."/>
            <person name="Morin E."/>
            <person name="Murat C."/>
            <person name="Riley R."/>
            <person name="Ohm R."/>
            <person name="Sun H."/>
            <person name="Tunlid A."/>
            <person name="Henrissat B."/>
            <person name="Grigoriev I.V."/>
            <person name="Hibbett D.S."/>
            <person name="Martin F."/>
        </authorList>
    </citation>
    <scope>NUCLEOTIDE SEQUENCE [LARGE SCALE GENOMIC DNA]</scope>
    <source>
        <strain evidence="8">FD-334 SS-4</strain>
    </source>
</reference>
<dbReference type="OMA" id="IVPITHY"/>
<evidence type="ECO:0000256" key="3">
    <source>
        <dbReference type="ARBA" id="ARBA00022771"/>
    </source>
</evidence>
<gene>
    <name evidence="7" type="ORF">HYPSUDRAFT_1101634</name>
</gene>
<dbReference type="InterPro" id="IPR025829">
    <property type="entry name" value="Zn_knuckle_CX2CX3GHX4C"/>
</dbReference>
<dbReference type="Gene3D" id="4.10.60.10">
    <property type="entry name" value="Zinc finger, CCHC-type"/>
    <property type="match status" value="2"/>
</dbReference>
<dbReference type="InterPro" id="IPR001878">
    <property type="entry name" value="Znf_CCHC"/>
</dbReference>
<dbReference type="GO" id="GO:0003676">
    <property type="term" value="F:nucleic acid binding"/>
    <property type="evidence" value="ECO:0007669"/>
    <property type="project" value="InterPro"/>
</dbReference>
<dbReference type="CDD" id="cd07380">
    <property type="entry name" value="MPP_CWF19_N"/>
    <property type="match status" value="1"/>
</dbReference>
<dbReference type="InterPro" id="IPR036265">
    <property type="entry name" value="HIT-like_sf"/>
</dbReference>
<evidence type="ECO:0000256" key="1">
    <source>
        <dbReference type="ARBA" id="ARBA00022664"/>
    </source>
</evidence>
<dbReference type="Proteomes" id="UP000054270">
    <property type="component" value="Unassembled WGS sequence"/>
</dbReference>
<dbReference type="InterPro" id="IPR006767">
    <property type="entry name" value="Cwf19-like_C_dom-2"/>
</dbReference>
<evidence type="ECO:0000313" key="8">
    <source>
        <dbReference type="Proteomes" id="UP000054270"/>
    </source>
</evidence>
<dbReference type="SMART" id="SM00343">
    <property type="entry name" value="ZnF_C2HC"/>
    <property type="match status" value="3"/>
</dbReference>
<dbReference type="EMBL" id="KN817525">
    <property type="protein sequence ID" value="KJA27149.1"/>
    <property type="molecule type" value="Genomic_DNA"/>
</dbReference>
<feature type="domain" description="CCHC-type" evidence="6">
    <location>
        <begin position="412"/>
        <end position="425"/>
    </location>
</feature>
<sequence length="678" mass="73725">MSTQPIKVLTVGSAVGLIRDLFAKIKAIDAKHGKFDLVLCTGDFFGPLKDDESELVADSEIAELLDGRLEAPIDCYVMQGEYPLPKRVVEKFAKTGGELGKNIFLMSKSGIITTAGGVRIACLGGTYDQSIYSSSEAAPGFLSPFFSHHTVDRLLSNTLVKAPTSSQKSYTSLASIQASAAPSQLIDILLTNVWPLSITQFSAAPLSDPELSALGAAPLSDVIRKTKPRYHFAAAGGHPPKFWEREPYVWDDEQGRVARFVSLGAFGGEPAAGKKQRWFYAFTVAPHSAMTEPPARPANATKNPFLEAVPRAHKRPLDNMDGGENFIFGNVQQPVKRSRVVQGEAGKPPPGYKCRRCESTEHFINDCPERAKPADDYICKICNEHGHFVRDCPTKDAKGDTGGRKPKPGYLCRACGSEGHYLEDCLVANQRPAHGERRGGRRGPPKEISTDECWFCLSNPNLAKHLIVAIGSECYVTLPKGQIIPTQSSADHVDVPGGGHVLVVPITHYPTYSTIPPDLAQPIVEETVDFKKGLSAMYAKYGSAAVVFEVGRLSAKGGHAHIQAIPVPLRLKDKVEETFVREGRALGIDFEADPEAALESCADGRGSYFKVELPDGRKMVHLLKDSVPFSIQFGRQVLVTLLGTPDRLDWKACMLPEEEDRADAQAFKTAFAPFNPAA</sequence>
<dbReference type="PANTHER" id="PTHR12072:SF4">
    <property type="entry name" value="CWF19-LIKE PROTEIN 1"/>
    <property type="match status" value="1"/>
</dbReference>
<feature type="domain" description="CCHC-type" evidence="6">
    <location>
        <begin position="379"/>
        <end position="393"/>
    </location>
</feature>
<evidence type="ECO:0000313" key="7">
    <source>
        <dbReference type="EMBL" id="KJA27149.1"/>
    </source>
</evidence>
<evidence type="ECO:0000256" key="5">
    <source>
        <dbReference type="PROSITE-ProRule" id="PRU00047"/>
    </source>
</evidence>
<dbReference type="AlphaFoldDB" id="A0A0D2P841"/>
<dbReference type="GO" id="GO:0061632">
    <property type="term" value="F:RNA lariat debranching enzyme activator activity"/>
    <property type="evidence" value="ECO:0007669"/>
    <property type="project" value="TreeGrafter"/>
</dbReference>
<dbReference type="Gene3D" id="3.30.428.10">
    <property type="entry name" value="HIT-like"/>
    <property type="match status" value="1"/>
</dbReference>